<dbReference type="AlphaFoldDB" id="A0A3Q8S8Y4"/>
<evidence type="ECO:0000313" key="7">
    <source>
        <dbReference type="Proteomes" id="UP000273145"/>
    </source>
</evidence>
<evidence type="ECO:0000256" key="2">
    <source>
        <dbReference type="ARBA" id="ARBA00022723"/>
    </source>
</evidence>
<keyword evidence="5" id="KW-0119">Carbohydrate metabolism</keyword>
<dbReference type="Proteomes" id="UP000273145">
    <property type="component" value="Chromosome"/>
</dbReference>
<proteinExistence type="predicted"/>
<dbReference type="EMBL" id="CP034248">
    <property type="protein sequence ID" value="AZK45125.1"/>
    <property type="molecule type" value="Genomic_DNA"/>
</dbReference>
<keyword evidence="2" id="KW-0479">Metal-binding</keyword>
<evidence type="ECO:0000256" key="1">
    <source>
        <dbReference type="ARBA" id="ARBA00001946"/>
    </source>
</evidence>
<dbReference type="GO" id="GO:0005975">
    <property type="term" value="P:carbohydrate metabolic process"/>
    <property type="evidence" value="ECO:0007669"/>
    <property type="project" value="InterPro"/>
</dbReference>
<organism evidence="6 7">
    <name type="scientific">Paenibacillus lentus</name>
    <dbReference type="NCBI Taxonomy" id="1338368"/>
    <lineage>
        <taxon>Bacteria</taxon>
        <taxon>Bacillati</taxon>
        <taxon>Bacillota</taxon>
        <taxon>Bacilli</taxon>
        <taxon>Bacillales</taxon>
        <taxon>Paenibacillaceae</taxon>
        <taxon>Paenibacillus</taxon>
    </lineage>
</organism>
<dbReference type="GO" id="GO:0046872">
    <property type="term" value="F:metal ion binding"/>
    <property type="evidence" value="ECO:0007669"/>
    <property type="project" value="UniProtKB-KW"/>
</dbReference>
<gene>
    <name evidence="6" type="ORF">EIM92_02050</name>
</gene>
<keyword evidence="7" id="KW-1185">Reference proteome</keyword>
<comment type="cofactor">
    <cofactor evidence="1">
        <name>Mg(2+)</name>
        <dbReference type="ChEBI" id="CHEBI:18420"/>
    </cofactor>
</comment>
<dbReference type="PANTHER" id="PTHR31609:SF1">
    <property type="entry name" value="CARBOHYDRATE DEACETYLASE"/>
    <property type="match status" value="1"/>
</dbReference>
<dbReference type="KEGG" id="plen:EIM92_02050"/>
<dbReference type="PANTHER" id="PTHR31609">
    <property type="entry name" value="YDJC DEACETYLASE FAMILY MEMBER"/>
    <property type="match status" value="1"/>
</dbReference>
<dbReference type="GO" id="GO:0019213">
    <property type="term" value="F:deacetylase activity"/>
    <property type="evidence" value="ECO:0007669"/>
    <property type="project" value="TreeGrafter"/>
</dbReference>
<evidence type="ECO:0000256" key="4">
    <source>
        <dbReference type="ARBA" id="ARBA00022842"/>
    </source>
</evidence>
<protein>
    <submittedName>
        <fullName evidence="6">ChbG/HpnK family deacetylase</fullName>
    </submittedName>
</protein>
<keyword evidence="4" id="KW-0460">Magnesium</keyword>
<dbReference type="Pfam" id="PF04794">
    <property type="entry name" value="YdjC"/>
    <property type="match status" value="1"/>
</dbReference>
<dbReference type="GO" id="GO:0016787">
    <property type="term" value="F:hydrolase activity"/>
    <property type="evidence" value="ECO:0007669"/>
    <property type="project" value="UniProtKB-KW"/>
</dbReference>
<keyword evidence="3" id="KW-0378">Hydrolase</keyword>
<dbReference type="RefSeq" id="WP_125081254.1">
    <property type="nucleotide sequence ID" value="NZ_CP034248.1"/>
</dbReference>
<evidence type="ECO:0000256" key="3">
    <source>
        <dbReference type="ARBA" id="ARBA00022801"/>
    </source>
</evidence>
<dbReference type="InterPro" id="IPR011330">
    <property type="entry name" value="Glyco_hydro/deAcase_b/a-brl"/>
</dbReference>
<name>A0A3Q8S8Y4_9BACL</name>
<evidence type="ECO:0000313" key="6">
    <source>
        <dbReference type="EMBL" id="AZK45125.1"/>
    </source>
</evidence>
<evidence type="ECO:0000256" key="5">
    <source>
        <dbReference type="ARBA" id="ARBA00023277"/>
    </source>
</evidence>
<dbReference type="SUPFAM" id="SSF88713">
    <property type="entry name" value="Glycoside hydrolase/deacetylase"/>
    <property type="match status" value="1"/>
</dbReference>
<dbReference type="OrthoDB" id="9774177at2"/>
<dbReference type="InterPro" id="IPR006879">
    <property type="entry name" value="YdjC-like"/>
</dbReference>
<sequence length="254" mass="28205">MRLIINADDYGMTENISKGILQGMREGTITDTSALTNSVHFEKSAELAQKAGITEMGVHLNLTFGKPILDAAQVRSIVDGDGNFYRKPGLIPSSYNALEVKLELTAQIEKFLATGLTLNHLDTHHGFSIKDAQMMGIVIELAKEYNVPMRRDDQLSPELQGSIPGAGVKGTDVLCGDMSASFVSEAWLRSVLEKYKDTNYTVEIAGHPGYSDEELRNISSLCDEREQDLALFMNKDLQQYIRQQGIELIRYSQL</sequence>
<dbReference type="Gene3D" id="3.20.20.370">
    <property type="entry name" value="Glycoside hydrolase/deacetylase"/>
    <property type="match status" value="1"/>
</dbReference>
<reference evidence="6 7" key="1">
    <citation type="submission" date="2018-11" db="EMBL/GenBank/DDBJ databases">
        <title>Genome sequencing of Paenibacillus lentus DSM25539(T).</title>
        <authorList>
            <person name="Kook J.-K."/>
            <person name="Park S.-N."/>
            <person name="Lim Y.K."/>
        </authorList>
    </citation>
    <scope>NUCLEOTIDE SEQUENCE [LARGE SCALE GENOMIC DNA]</scope>
    <source>
        <strain evidence="6 7">DSM 25539</strain>
    </source>
</reference>
<accession>A0A3Q8S8Y4</accession>